<organism evidence="2 3">
    <name type="scientific">Mycena pura</name>
    <dbReference type="NCBI Taxonomy" id="153505"/>
    <lineage>
        <taxon>Eukaryota</taxon>
        <taxon>Fungi</taxon>
        <taxon>Dikarya</taxon>
        <taxon>Basidiomycota</taxon>
        <taxon>Agaricomycotina</taxon>
        <taxon>Agaricomycetes</taxon>
        <taxon>Agaricomycetidae</taxon>
        <taxon>Agaricales</taxon>
        <taxon>Marasmiineae</taxon>
        <taxon>Mycenaceae</taxon>
        <taxon>Mycena</taxon>
    </lineage>
</organism>
<evidence type="ECO:0000256" key="1">
    <source>
        <dbReference type="SAM" id="MobiDB-lite"/>
    </source>
</evidence>
<accession>A0AAD6V885</accession>
<gene>
    <name evidence="2" type="ORF">GGX14DRAFT_568885</name>
</gene>
<evidence type="ECO:0000313" key="2">
    <source>
        <dbReference type="EMBL" id="KAJ7205549.1"/>
    </source>
</evidence>
<protein>
    <submittedName>
        <fullName evidence="2">Uncharacterized protein</fullName>
    </submittedName>
</protein>
<sequence>MSGSARDAGVFAGTASPRALPPAAWPALPATCTRPAWSAPNPLRQLPILRGSLIGRPRIRAANVPHPLPRRTHARPTVAHQGIARRQLPDAPACRTASPICCPPPA</sequence>
<reference evidence="2" key="1">
    <citation type="submission" date="2023-03" db="EMBL/GenBank/DDBJ databases">
        <title>Massive genome expansion in bonnet fungi (Mycena s.s.) driven by repeated elements and novel gene families across ecological guilds.</title>
        <authorList>
            <consortium name="Lawrence Berkeley National Laboratory"/>
            <person name="Harder C.B."/>
            <person name="Miyauchi S."/>
            <person name="Viragh M."/>
            <person name="Kuo A."/>
            <person name="Thoen E."/>
            <person name="Andreopoulos B."/>
            <person name="Lu D."/>
            <person name="Skrede I."/>
            <person name="Drula E."/>
            <person name="Henrissat B."/>
            <person name="Morin E."/>
            <person name="Kohler A."/>
            <person name="Barry K."/>
            <person name="LaButti K."/>
            <person name="Morin E."/>
            <person name="Salamov A."/>
            <person name="Lipzen A."/>
            <person name="Mereny Z."/>
            <person name="Hegedus B."/>
            <person name="Baldrian P."/>
            <person name="Stursova M."/>
            <person name="Weitz H."/>
            <person name="Taylor A."/>
            <person name="Grigoriev I.V."/>
            <person name="Nagy L.G."/>
            <person name="Martin F."/>
            <person name="Kauserud H."/>
        </authorList>
    </citation>
    <scope>NUCLEOTIDE SEQUENCE</scope>
    <source>
        <strain evidence="2">9144</strain>
    </source>
</reference>
<evidence type="ECO:0000313" key="3">
    <source>
        <dbReference type="Proteomes" id="UP001219525"/>
    </source>
</evidence>
<dbReference type="AlphaFoldDB" id="A0AAD6V885"/>
<dbReference type="EMBL" id="JARJCW010000043">
    <property type="protein sequence ID" value="KAJ7205549.1"/>
    <property type="molecule type" value="Genomic_DNA"/>
</dbReference>
<name>A0AAD6V885_9AGAR</name>
<comment type="caution">
    <text evidence="2">The sequence shown here is derived from an EMBL/GenBank/DDBJ whole genome shotgun (WGS) entry which is preliminary data.</text>
</comment>
<dbReference type="Proteomes" id="UP001219525">
    <property type="component" value="Unassembled WGS sequence"/>
</dbReference>
<keyword evidence="3" id="KW-1185">Reference proteome</keyword>
<feature type="region of interest" description="Disordered" evidence="1">
    <location>
        <begin position="62"/>
        <end position="82"/>
    </location>
</feature>
<proteinExistence type="predicted"/>